<dbReference type="Proteomes" id="UP000821845">
    <property type="component" value="Chromosome 3"/>
</dbReference>
<accession>A0ACB7SS84</accession>
<comment type="caution">
    <text evidence="1">The sequence shown here is derived from an EMBL/GenBank/DDBJ whole genome shotgun (WGS) entry which is preliminary data.</text>
</comment>
<reference evidence="1" key="1">
    <citation type="submission" date="2020-05" db="EMBL/GenBank/DDBJ databases">
        <title>Large-scale comparative analyses of tick genomes elucidate their genetic diversity and vector capacities.</title>
        <authorList>
            <person name="Jia N."/>
            <person name="Wang J."/>
            <person name="Shi W."/>
            <person name="Du L."/>
            <person name="Sun Y."/>
            <person name="Zhan W."/>
            <person name="Jiang J."/>
            <person name="Wang Q."/>
            <person name="Zhang B."/>
            <person name="Ji P."/>
            <person name="Sakyi L.B."/>
            <person name="Cui X."/>
            <person name="Yuan T."/>
            <person name="Jiang B."/>
            <person name="Yang W."/>
            <person name="Lam T.T.-Y."/>
            <person name="Chang Q."/>
            <person name="Ding S."/>
            <person name="Wang X."/>
            <person name="Zhu J."/>
            <person name="Ruan X."/>
            <person name="Zhao L."/>
            <person name="Wei J."/>
            <person name="Que T."/>
            <person name="Du C."/>
            <person name="Cheng J."/>
            <person name="Dai P."/>
            <person name="Han X."/>
            <person name="Huang E."/>
            <person name="Gao Y."/>
            <person name="Liu J."/>
            <person name="Shao H."/>
            <person name="Ye R."/>
            <person name="Li L."/>
            <person name="Wei W."/>
            <person name="Wang X."/>
            <person name="Wang C."/>
            <person name="Yang T."/>
            <person name="Huo Q."/>
            <person name="Li W."/>
            <person name="Guo W."/>
            <person name="Chen H."/>
            <person name="Zhou L."/>
            <person name="Ni X."/>
            <person name="Tian J."/>
            <person name="Zhou Y."/>
            <person name="Sheng Y."/>
            <person name="Liu T."/>
            <person name="Pan Y."/>
            <person name="Xia L."/>
            <person name="Li J."/>
            <person name="Zhao F."/>
            <person name="Cao W."/>
        </authorList>
    </citation>
    <scope>NUCLEOTIDE SEQUENCE</scope>
    <source>
        <strain evidence="1">Hyas-2018</strain>
    </source>
</reference>
<proteinExistence type="predicted"/>
<name>A0ACB7SS84_HYAAI</name>
<sequence>MPPTDFKSVAEKHALQGNGSTGGADSISVPKSRPLNLNTVETKEKNQATVSGVKQQEECRVHGEMSQPADRASTCQLLIPGPRKVFFRESCSRVATKKRQLFDKGDQQAPCKDHSTACSEFTKARPLSTSLSAGEGRDGCPKEQTTGEGGAGGDGINQDGADRASARRRAAEKREEIRRDHLKRREQARQRRSKGHGDGEPAAAIAGTVLFRPNHRAMSFRVLPRQLIVNELRDIKGVAAVRVNFQRNVVAVDSVDRSTVQVLVATESICGLDVVGRELASPPGTSSGIIYDNYKVKGRFTALQMADQEIMSRVPVRSWHPTKLGRNMLVRFNGPAPPAQVTVIGDDCYEELEVKPNRPRPLQCSNCGRFNHETPSCLHPSRCMRCGRSDGHTLDSCTADPKCGNCGRPHAMTDRRCRIWKQERRVEAALTAPGVTSRRIARLSVRADYRDLWPRVKKLRRRCTEPSKKKEKTVVVVPSVFVSPSSLDQKAPESLKTKSRATKQALDKKTRVAFVPSVFLTSPPPTFDQTKRKAPTGALGAKLPQSCDSVPRRGKAQPAKGAVGPKKTAAERCMDATKVGPKGQLSCDNGWTHGRGTATRVTTMPSSPHHKKSAAVSVSQWLSTQEIVHGAISEARQPKRAPTASKCPSTSIPPPARSQASGAGCQSKKNTRGASSKTVASTPAYGASSSGAGGSKNGTSAKGQDVQRDQEEAFLGVLAQLARALRSGCDELPCTC</sequence>
<protein>
    <submittedName>
        <fullName evidence="1">Uncharacterized protein</fullName>
    </submittedName>
</protein>
<evidence type="ECO:0000313" key="2">
    <source>
        <dbReference type="Proteomes" id="UP000821845"/>
    </source>
</evidence>
<dbReference type="EMBL" id="CM023483">
    <property type="protein sequence ID" value="KAH6935544.1"/>
    <property type="molecule type" value="Genomic_DNA"/>
</dbReference>
<keyword evidence="2" id="KW-1185">Reference proteome</keyword>
<gene>
    <name evidence="1" type="ORF">HPB50_006761</name>
</gene>
<evidence type="ECO:0000313" key="1">
    <source>
        <dbReference type="EMBL" id="KAH6935544.1"/>
    </source>
</evidence>
<organism evidence="1 2">
    <name type="scientific">Hyalomma asiaticum</name>
    <name type="common">Tick</name>
    <dbReference type="NCBI Taxonomy" id="266040"/>
    <lineage>
        <taxon>Eukaryota</taxon>
        <taxon>Metazoa</taxon>
        <taxon>Ecdysozoa</taxon>
        <taxon>Arthropoda</taxon>
        <taxon>Chelicerata</taxon>
        <taxon>Arachnida</taxon>
        <taxon>Acari</taxon>
        <taxon>Parasitiformes</taxon>
        <taxon>Ixodida</taxon>
        <taxon>Ixodoidea</taxon>
        <taxon>Ixodidae</taxon>
        <taxon>Hyalomminae</taxon>
        <taxon>Hyalomma</taxon>
    </lineage>
</organism>